<dbReference type="InterPro" id="IPR020621">
    <property type="entry name" value="ATP-PRT_HisG_long"/>
</dbReference>
<evidence type="ECO:0000256" key="10">
    <source>
        <dbReference type="ARBA" id="ARBA00024861"/>
    </source>
</evidence>
<gene>
    <name evidence="11" type="primary">hisG</name>
    <name evidence="14" type="ORF">HPS56_02860</name>
</gene>
<dbReference type="InterPro" id="IPR013115">
    <property type="entry name" value="HisG_C"/>
</dbReference>
<accession>A0ABX2AJV7</accession>
<dbReference type="PROSITE" id="PS01316">
    <property type="entry name" value="ATP_P_PHORIBOSYLTR"/>
    <property type="match status" value="1"/>
</dbReference>
<dbReference type="SUPFAM" id="SSF53850">
    <property type="entry name" value="Periplasmic binding protein-like II"/>
    <property type="match status" value="1"/>
</dbReference>
<dbReference type="EC" id="2.4.2.17" evidence="4 11"/>
<evidence type="ECO:0000256" key="11">
    <source>
        <dbReference type="HAMAP-Rule" id="MF_00079"/>
    </source>
</evidence>
<comment type="cofactor">
    <cofactor evidence="11">
        <name>Mg(2+)</name>
        <dbReference type="ChEBI" id="CHEBI:18420"/>
    </cofactor>
</comment>
<keyword evidence="15" id="KW-1185">Reference proteome</keyword>
<keyword evidence="11" id="KW-0460">Magnesium</keyword>
<evidence type="ECO:0000313" key="15">
    <source>
        <dbReference type="Proteomes" id="UP000714420"/>
    </source>
</evidence>
<dbReference type="RefSeq" id="WP_172273556.1">
    <property type="nucleotide sequence ID" value="NZ_CASGMU010000002.1"/>
</dbReference>
<comment type="caution">
    <text evidence="14">The sequence shown here is derived from an EMBL/GenBank/DDBJ whole genome shotgun (WGS) entry which is preliminary data.</text>
</comment>
<evidence type="ECO:0000256" key="9">
    <source>
        <dbReference type="ARBA" id="ARBA00023102"/>
    </source>
</evidence>
<organism evidence="14 15">
    <name type="scientific">Xylanibacter muris</name>
    <dbReference type="NCBI Taxonomy" id="2736290"/>
    <lineage>
        <taxon>Bacteria</taxon>
        <taxon>Pseudomonadati</taxon>
        <taxon>Bacteroidota</taxon>
        <taxon>Bacteroidia</taxon>
        <taxon>Bacteroidales</taxon>
        <taxon>Prevotellaceae</taxon>
        <taxon>Xylanibacter</taxon>
    </lineage>
</organism>
<protein>
    <recommendedName>
        <fullName evidence="5 11">ATP phosphoribosyltransferase</fullName>
        <shortName evidence="11">ATP-PRT</shortName>
        <shortName evidence="11">ATP-PRTase</shortName>
        <ecNumber evidence="4 11">2.4.2.17</ecNumber>
    </recommendedName>
</protein>
<evidence type="ECO:0000256" key="2">
    <source>
        <dbReference type="ARBA" id="ARBA00004667"/>
    </source>
</evidence>
<dbReference type="InterPro" id="IPR001348">
    <property type="entry name" value="ATP_PRibTrfase_HisG"/>
</dbReference>
<keyword evidence="11" id="KW-0963">Cytoplasm</keyword>
<evidence type="ECO:0000259" key="13">
    <source>
        <dbReference type="Pfam" id="PF08029"/>
    </source>
</evidence>
<dbReference type="InterPro" id="IPR013820">
    <property type="entry name" value="ATP_PRibTrfase_cat"/>
</dbReference>
<evidence type="ECO:0000256" key="4">
    <source>
        <dbReference type="ARBA" id="ARBA00011946"/>
    </source>
</evidence>
<feature type="domain" description="ATP phosphoribosyltransferase catalytic" evidence="12">
    <location>
        <begin position="49"/>
        <end position="203"/>
    </location>
</feature>
<keyword evidence="11" id="KW-0479">Metal-binding</keyword>
<evidence type="ECO:0000256" key="6">
    <source>
        <dbReference type="ARBA" id="ARBA00022605"/>
    </source>
</evidence>
<dbReference type="SUPFAM" id="SSF54913">
    <property type="entry name" value="GlnB-like"/>
    <property type="match status" value="1"/>
</dbReference>
<name>A0ABX2AJV7_9BACT</name>
<dbReference type="Proteomes" id="UP000714420">
    <property type="component" value="Unassembled WGS sequence"/>
</dbReference>
<evidence type="ECO:0000256" key="1">
    <source>
        <dbReference type="ARBA" id="ARBA00000915"/>
    </source>
</evidence>
<dbReference type="InterPro" id="IPR018198">
    <property type="entry name" value="ATP_PRibTrfase_CS"/>
</dbReference>
<reference evidence="14 15" key="1">
    <citation type="submission" date="2020-05" db="EMBL/GenBank/DDBJ databases">
        <title>Distinct polysaccharide utilization as determinants for interspecies competition between intestinal Prevotella spp.</title>
        <authorList>
            <person name="Galvez E.J.C."/>
            <person name="Iljazovic A."/>
            <person name="Strowig T."/>
        </authorList>
    </citation>
    <scope>NUCLEOTIDE SEQUENCE [LARGE SCALE GENOMIC DNA]</scope>
    <source>
        <strain evidence="14 15">PMUR</strain>
    </source>
</reference>
<dbReference type="Pfam" id="PF01634">
    <property type="entry name" value="HisG"/>
    <property type="match status" value="1"/>
</dbReference>
<dbReference type="PANTHER" id="PTHR21403:SF8">
    <property type="entry name" value="ATP PHOSPHORIBOSYLTRANSFERASE"/>
    <property type="match status" value="1"/>
</dbReference>
<comment type="similarity">
    <text evidence="3 11">Belongs to the ATP phosphoribosyltransferase family. Long subfamily.</text>
</comment>
<dbReference type="Pfam" id="PF08029">
    <property type="entry name" value="HisG_C"/>
    <property type="match status" value="1"/>
</dbReference>
<feature type="domain" description="Histidine biosynthesis HisG C-terminal" evidence="13">
    <location>
        <begin position="208"/>
        <end position="280"/>
    </location>
</feature>
<evidence type="ECO:0000313" key="14">
    <source>
        <dbReference type="EMBL" id="NPD91299.1"/>
    </source>
</evidence>
<dbReference type="HAMAP" id="MF_00079">
    <property type="entry name" value="HisG_Long"/>
    <property type="match status" value="1"/>
</dbReference>
<comment type="subcellular location">
    <subcellularLocation>
        <location evidence="11">Cytoplasm</location>
    </subcellularLocation>
</comment>
<keyword evidence="11" id="KW-0067">ATP-binding</keyword>
<dbReference type="PANTHER" id="PTHR21403">
    <property type="entry name" value="ATP PHOSPHORIBOSYLTRANSFERASE ATP-PRTASE"/>
    <property type="match status" value="1"/>
</dbReference>
<evidence type="ECO:0000256" key="5">
    <source>
        <dbReference type="ARBA" id="ARBA00020998"/>
    </source>
</evidence>
<sequence length="283" mass="31264">MLRIAVQSKGRLFDDTMNLLSEADIKIRAGKRTLLVESSNFPLEVLYLRDDDIPQSVATGVADIGIVGENEYAERCEDAEVICRLGFSKCRLSVAIPKEAGYNGTVWLNGKKIATSYPNILRGFLNRKGITADIHVITGSVEISPGIGLADGIFDIVSSGSTLVSNNLKEVETVMESEAVIIANRNLSEEKRHILQDMLFRIEAVKNAEDKKYIRMNVPKSRLQDIIGVLPGLKSPTVIPLADDGWCSVHTVLDQKRFWEIIGRLKEMGAQGILVTPIEKMIL</sequence>
<dbReference type="Gene3D" id="3.40.190.10">
    <property type="entry name" value="Periplasmic binding protein-like II"/>
    <property type="match status" value="2"/>
</dbReference>
<dbReference type="NCBIfam" id="TIGR03455">
    <property type="entry name" value="HisG_C-term"/>
    <property type="match status" value="1"/>
</dbReference>
<dbReference type="EMBL" id="JABKKF010000002">
    <property type="protein sequence ID" value="NPD91299.1"/>
    <property type="molecule type" value="Genomic_DNA"/>
</dbReference>
<keyword evidence="6 11" id="KW-0028">Amino-acid biosynthesis</keyword>
<comment type="function">
    <text evidence="10 11">Catalyzes the condensation of ATP and 5-phosphoribose 1-diphosphate to form N'-(5'-phosphoribosyl)-ATP (PR-ATP). Has a crucial role in the pathway because the rate of histidine biosynthesis seems to be controlled primarily by regulation of HisG enzymatic activity.</text>
</comment>
<dbReference type="InterPro" id="IPR011322">
    <property type="entry name" value="N-reg_PII-like_a/b"/>
</dbReference>
<keyword evidence="9 11" id="KW-0368">Histidine biosynthesis</keyword>
<evidence type="ECO:0000256" key="8">
    <source>
        <dbReference type="ARBA" id="ARBA00022679"/>
    </source>
</evidence>
<dbReference type="GO" id="GO:0003879">
    <property type="term" value="F:ATP phosphoribosyltransferase activity"/>
    <property type="evidence" value="ECO:0007669"/>
    <property type="project" value="UniProtKB-EC"/>
</dbReference>
<proteinExistence type="inferred from homology"/>
<evidence type="ECO:0000259" key="12">
    <source>
        <dbReference type="Pfam" id="PF01634"/>
    </source>
</evidence>
<evidence type="ECO:0000256" key="3">
    <source>
        <dbReference type="ARBA" id="ARBA00007955"/>
    </source>
</evidence>
<keyword evidence="7 11" id="KW-0328">Glycosyltransferase</keyword>
<evidence type="ECO:0000256" key="7">
    <source>
        <dbReference type="ARBA" id="ARBA00022676"/>
    </source>
</evidence>
<dbReference type="InterPro" id="IPR015867">
    <property type="entry name" value="N-reg_PII/ATP_PRibTrfase_C"/>
</dbReference>
<comment type="catalytic activity">
    <reaction evidence="1 11">
        <text>1-(5-phospho-beta-D-ribosyl)-ATP + diphosphate = 5-phospho-alpha-D-ribose 1-diphosphate + ATP</text>
        <dbReference type="Rhea" id="RHEA:18473"/>
        <dbReference type="ChEBI" id="CHEBI:30616"/>
        <dbReference type="ChEBI" id="CHEBI:33019"/>
        <dbReference type="ChEBI" id="CHEBI:58017"/>
        <dbReference type="ChEBI" id="CHEBI:73183"/>
        <dbReference type="EC" id="2.4.2.17"/>
    </reaction>
</comment>
<dbReference type="Gene3D" id="3.30.70.120">
    <property type="match status" value="1"/>
</dbReference>
<comment type="pathway">
    <text evidence="2 11">Amino-acid biosynthesis; L-histidine biosynthesis; L-histidine from 5-phospho-alpha-D-ribose 1-diphosphate: step 1/9.</text>
</comment>
<keyword evidence="8 11" id="KW-0808">Transferase</keyword>
<keyword evidence="11" id="KW-0547">Nucleotide-binding</keyword>
<comment type="activity regulation">
    <text evidence="11">Feedback inhibited by histidine.</text>
</comment>
<dbReference type="NCBIfam" id="TIGR00070">
    <property type="entry name" value="hisG"/>
    <property type="match status" value="1"/>
</dbReference>